<evidence type="ECO:0000259" key="2">
    <source>
        <dbReference type="Pfam" id="PF07331"/>
    </source>
</evidence>
<dbReference type="Proteomes" id="UP000185841">
    <property type="component" value="Unassembled WGS sequence"/>
</dbReference>
<dbReference type="AlphaFoldDB" id="A0A1N6Q9G0"/>
<name>A0A1N6Q9G0_AQUAC</name>
<protein>
    <submittedName>
        <fullName evidence="3">Putative tricarboxylic transport membrane protein</fullName>
    </submittedName>
</protein>
<keyword evidence="1" id="KW-0472">Membrane</keyword>
<feature type="transmembrane region" description="Helical" evidence="1">
    <location>
        <begin position="92"/>
        <end position="112"/>
    </location>
</feature>
<feature type="transmembrane region" description="Helical" evidence="1">
    <location>
        <begin position="67"/>
        <end position="86"/>
    </location>
</feature>
<gene>
    <name evidence="3" type="ORF">SAMN05878282_102310</name>
</gene>
<accession>A0A1N6Q9G0</accession>
<dbReference type="RefSeq" id="WP_076425132.1">
    <property type="nucleotide sequence ID" value="NZ_FTMP01000002.1"/>
</dbReference>
<organism evidence="3 4">
    <name type="scientific">Aquipseudomonas alcaligenes</name>
    <name type="common">Pseudomonas alcaligenes</name>
    <dbReference type="NCBI Taxonomy" id="43263"/>
    <lineage>
        <taxon>Bacteria</taxon>
        <taxon>Pseudomonadati</taxon>
        <taxon>Pseudomonadota</taxon>
        <taxon>Gammaproteobacteria</taxon>
        <taxon>Pseudomonadales</taxon>
        <taxon>Pseudomonadaceae</taxon>
        <taxon>Aquipseudomonas</taxon>
    </lineage>
</organism>
<feature type="domain" description="DUF1468" evidence="2">
    <location>
        <begin position="5"/>
        <end position="138"/>
    </location>
</feature>
<proteinExistence type="predicted"/>
<evidence type="ECO:0000256" key="1">
    <source>
        <dbReference type="SAM" id="Phobius"/>
    </source>
</evidence>
<keyword evidence="1" id="KW-0812">Transmembrane</keyword>
<feature type="transmembrane region" description="Helical" evidence="1">
    <location>
        <begin position="37"/>
        <end position="55"/>
    </location>
</feature>
<feature type="transmembrane region" description="Helical" evidence="1">
    <location>
        <begin position="124"/>
        <end position="146"/>
    </location>
</feature>
<dbReference type="Pfam" id="PF07331">
    <property type="entry name" value="TctB"/>
    <property type="match status" value="1"/>
</dbReference>
<reference evidence="3 4" key="1">
    <citation type="submission" date="2017-01" db="EMBL/GenBank/DDBJ databases">
        <authorList>
            <person name="Mah S.A."/>
            <person name="Swanson W.J."/>
            <person name="Moy G.W."/>
            <person name="Vacquier V.D."/>
        </authorList>
    </citation>
    <scope>NUCLEOTIDE SEQUENCE [LARGE SCALE GENOMIC DNA]</scope>
    <source>
        <strain evidence="3 4">RU36E</strain>
    </source>
</reference>
<keyword evidence="1" id="KW-1133">Transmembrane helix</keyword>
<evidence type="ECO:0000313" key="3">
    <source>
        <dbReference type="EMBL" id="SIQ13158.1"/>
    </source>
</evidence>
<evidence type="ECO:0000313" key="4">
    <source>
        <dbReference type="Proteomes" id="UP000185841"/>
    </source>
</evidence>
<dbReference type="EMBL" id="FTMP01000002">
    <property type="protein sequence ID" value="SIQ13158.1"/>
    <property type="molecule type" value="Genomic_DNA"/>
</dbReference>
<sequence length="148" mass="15768">MYVRLFAAVWLLVCAFLAVVAWGFQAPFSYDPVGPRAYPLLLLTLMAAAALWLLCKPSGEPTLPISWALARKVALCIGALLAYALLFEPLGFVLSTALAGFGLGLLFGGRLLPSALSGLLMGTLLYGLFDYLLDVPLPLGLFAAFVES</sequence>
<dbReference type="InterPro" id="IPR009936">
    <property type="entry name" value="DUF1468"/>
</dbReference>